<evidence type="ECO:0000256" key="3">
    <source>
        <dbReference type="ARBA" id="ARBA00023136"/>
    </source>
</evidence>
<feature type="domain" description="SAC" evidence="4">
    <location>
        <begin position="153"/>
        <end position="350"/>
    </location>
</feature>
<dbReference type="PANTHER" id="PTHR45738">
    <property type="entry name" value="POLYPHOSPHOINOSITIDE PHOSPHATASE"/>
    <property type="match status" value="1"/>
</dbReference>
<dbReference type="EMBL" id="OU893345">
    <property type="protein sequence ID" value="CAG9785508.1"/>
    <property type="molecule type" value="Genomic_DNA"/>
</dbReference>
<keyword evidence="3" id="KW-0472">Membrane</keyword>
<organism evidence="5 6">
    <name type="scientific">Diatraea saccharalis</name>
    <name type="common">sugarcane borer</name>
    <dbReference type="NCBI Taxonomy" id="40085"/>
    <lineage>
        <taxon>Eukaryota</taxon>
        <taxon>Metazoa</taxon>
        <taxon>Ecdysozoa</taxon>
        <taxon>Arthropoda</taxon>
        <taxon>Hexapoda</taxon>
        <taxon>Insecta</taxon>
        <taxon>Pterygota</taxon>
        <taxon>Neoptera</taxon>
        <taxon>Endopterygota</taxon>
        <taxon>Lepidoptera</taxon>
        <taxon>Glossata</taxon>
        <taxon>Ditrysia</taxon>
        <taxon>Pyraloidea</taxon>
        <taxon>Crambidae</taxon>
        <taxon>Crambinae</taxon>
        <taxon>Diatraea</taxon>
    </lineage>
</organism>
<keyword evidence="6" id="KW-1185">Reference proteome</keyword>
<dbReference type="GO" id="GO:0046856">
    <property type="term" value="P:phosphatidylinositol dephosphorylation"/>
    <property type="evidence" value="ECO:0007669"/>
    <property type="project" value="InterPro"/>
</dbReference>
<dbReference type="InterPro" id="IPR043573">
    <property type="entry name" value="Fig4-like"/>
</dbReference>
<proteinExistence type="predicted"/>
<dbReference type="GO" id="GO:0012505">
    <property type="term" value="C:endomembrane system"/>
    <property type="evidence" value="ECO:0007669"/>
    <property type="project" value="UniProtKB-SubCell"/>
</dbReference>
<sequence length="350" mass="40513">MSKESVMFHPIISSIQRIALYETKARFYLIGSNNTQTRFRVLKIDRTDPRELILVDDKVEYNKQEIHQLLNMIGFGNRGGRTSGFNKLVSAFGIVGFIRFLEGYYIILVTKRRKIAVIGSHSIYKIEDTSIIYIPSDVSKPLHPDEQRYLKMFQAVDLSTNFYYSYSYDITHTLQMNMAPPRQLAPVLFPKPVTAAVYQARSNSDSENGEQQCTCQNMNDDEDIFETWRKQLTQRPEKSRHSKMDIGVRSVPEWRFVWNSHLLSAVHSHLHPDWILYIVHGFIEQSNLNIFGRPVYLTLIARRSNRYAGTRFLKRGANMHGDVANEVETEQIVHDSMVSSFKSGRYEASS</sequence>
<evidence type="ECO:0000256" key="1">
    <source>
        <dbReference type="ARBA" id="ARBA00004308"/>
    </source>
</evidence>
<reference evidence="5" key="1">
    <citation type="submission" date="2021-12" db="EMBL/GenBank/DDBJ databases">
        <authorList>
            <person name="King R."/>
        </authorList>
    </citation>
    <scope>NUCLEOTIDE SEQUENCE</scope>
</reference>
<reference evidence="5" key="2">
    <citation type="submission" date="2022-10" db="EMBL/GenBank/DDBJ databases">
        <authorList>
            <consortium name="ENA_rothamsted_submissions"/>
            <consortium name="culmorum"/>
            <person name="King R."/>
        </authorList>
    </citation>
    <scope>NUCLEOTIDE SEQUENCE</scope>
</reference>
<accession>A0A9N9W866</accession>
<dbReference type="PROSITE" id="PS50275">
    <property type="entry name" value="SAC"/>
    <property type="match status" value="1"/>
</dbReference>
<keyword evidence="2" id="KW-0378">Hydrolase</keyword>
<dbReference type="OrthoDB" id="405996at2759"/>
<name>A0A9N9W866_9NEOP</name>
<dbReference type="Pfam" id="PF02383">
    <property type="entry name" value="Syja_N"/>
    <property type="match status" value="1"/>
</dbReference>
<dbReference type="AlphaFoldDB" id="A0A9N9W866"/>
<comment type="subcellular location">
    <subcellularLocation>
        <location evidence="1">Endomembrane system</location>
    </subcellularLocation>
</comment>
<evidence type="ECO:0000313" key="6">
    <source>
        <dbReference type="Proteomes" id="UP001153714"/>
    </source>
</evidence>
<protein>
    <recommendedName>
        <fullName evidence="4">SAC domain-containing protein</fullName>
    </recommendedName>
</protein>
<dbReference type="Proteomes" id="UP001153714">
    <property type="component" value="Chromosome 14"/>
</dbReference>
<dbReference type="PANTHER" id="PTHR45738:SF5">
    <property type="entry name" value="POLYPHOSPHOINOSITIDE PHOSPHATASE"/>
    <property type="match status" value="1"/>
</dbReference>
<dbReference type="GO" id="GO:0043813">
    <property type="term" value="F:phosphatidylinositol-3,5-bisphosphate 5-phosphatase activity"/>
    <property type="evidence" value="ECO:0007669"/>
    <property type="project" value="InterPro"/>
</dbReference>
<evidence type="ECO:0000313" key="5">
    <source>
        <dbReference type="EMBL" id="CAG9785508.1"/>
    </source>
</evidence>
<dbReference type="InterPro" id="IPR002013">
    <property type="entry name" value="SAC_dom"/>
</dbReference>
<evidence type="ECO:0000259" key="4">
    <source>
        <dbReference type="PROSITE" id="PS50275"/>
    </source>
</evidence>
<evidence type="ECO:0000256" key="2">
    <source>
        <dbReference type="ARBA" id="ARBA00022801"/>
    </source>
</evidence>
<gene>
    <name evidence="5" type="ORF">DIATSA_LOCUS3536</name>
</gene>